<dbReference type="STRING" id="1261640.BHK98_08235"/>
<protein>
    <recommendedName>
        <fullName evidence="4">RidA family protein</fullName>
    </recommendedName>
</protein>
<dbReference type="GO" id="GO:0005829">
    <property type="term" value="C:cytosol"/>
    <property type="evidence" value="ECO:0007669"/>
    <property type="project" value="TreeGrafter"/>
</dbReference>
<dbReference type="InterPro" id="IPR006175">
    <property type="entry name" value="YjgF/YER057c/UK114"/>
</dbReference>
<dbReference type="PANTHER" id="PTHR11803:SF58">
    <property type="entry name" value="PROTEIN HMF1-RELATED"/>
    <property type="match status" value="1"/>
</dbReference>
<proteinExistence type="inferred from homology"/>
<dbReference type="EMBL" id="MJIE01000001">
    <property type="protein sequence ID" value="OLR56050.1"/>
    <property type="molecule type" value="Genomic_DNA"/>
</dbReference>
<reference evidence="2 3" key="1">
    <citation type="journal article" date="2016" name="Appl. Environ. Microbiol.">
        <title>Function and Phylogeny of Bacterial Butyryl Coenzyme A:Acetate Transferases and Their Diversity in the Proximal Colon of Swine.</title>
        <authorList>
            <person name="Trachsel J."/>
            <person name="Bayles D.O."/>
            <person name="Looft T."/>
            <person name="Levine U.Y."/>
            <person name="Allen H.K."/>
        </authorList>
    </citation>
    <scope>NUCLEOTIDE SEQUENCE [LARGE SCALE GENOMIC DNA]</scope>
    <source>
        <strain evidence="2 3">68-3-10</strain>
    </source>
</reference>
<dbReference type="InterPro" id="IPR019897">
    <property type="entry name" value="RidA_CS"/>
</dbReference>
<gene>
    <name evidence="2" type="ORF">BHK98_08235</name>
</gene>
<dbReference type="FunFam" id="3.30.1330.40:FF:000001">
    <property type="entry name" value="L-PSP family endoribonuclease"/>
    <property type="match status" value="1"/>
</dbReference>
<dbReference type="Gene3D" id="3.30.1330.40">
    <property type="entry name" value="RutC-like"/>
    <property type="match status" value="1"/>
</dbReference>
<dbReference type="RefSeq" id="WP_075713287.1">
    <property type="nucleotide sequence ID" value="NZ_MJIE01000001.1"/>
</dbReference>
<dbReference type="SUPFAM" id="SSF55298">
    <property type="entry name" value="YjgF-like"/>
    <property type="match status" value="1"/>
</dbReference>
<dbReference type="PROSITE" id="PS01094">
    <property type="entry name" value="UPF0076"/>
    <property type="match status" value="1"/>
</dbReference>
<dbReference type="OrthoDB" id="9803101at2"/>
<evidence type="ECO:0000256" key="1">
    <source>
        <dbReference type="ARBA" id="ARBA00010552"/>
    </source>
</evidence>
<dbReference type="Pfam" id="PF01042">
    <property type="entry name" value="Ribonuc_L-PSP"/>
    <property type="match status" value="1"/>
</dbReference>
<accession>A0A1Q9JIL9</accession>
<name>A0A1Q9JIL9_9FIRM</name>
<dbReference type="AlphaFoldDB" id="A0A1Q9JIL9"/>
<evidence type="ECO:0000313" key="2">
    <source>
        <dbReference type="EMBL" id="OLR56050.1"/>
    </source>
</evidence>
<dbReference type="InterPro" id="IPR035959">
    <property type="entry name" value="RutC-like_sf"/>
</dbReference>
<evidence type="ECO:0008006" key="4">
    <source>
        <dbReference type="Google" id="ProtNLM"/>
    </source>
</evidence>
<sequence length="127" mass="13579">MRTVVATKKAPAAIGPYAQANIIDNFVFTSGQIPLDPDSGQIVEGGIEAQTRQVFANLKAVLEEAGSSLENMVKTTCFLADMNDFATVNEIYATYFPGGVFPSRSAVQVARLPKDALIEIEAIAVIK</sequence>
<dbReference type="NCBIfam" id="TIGR00004">
    <property type="entry name" value="Rid family detoxifying hydrolase"/>
    <property type="match status" value="1"/>
</dbReference>
<comment type="similarity">
    <text evidence="1">Belongs to the RutC family.</text>
</comment>
<dbReference type="PANTHER" id="PTHR11803">
    <property type="entry name" value="2-IMINOBUTANOATE/2-IMINOPROPANOATE DEAMINASE RIDA"/>
    <property type="match status" value="1"/>
</dbReference>
<dbReference type="Proteomes" id="UP000187404">
    <property type="component" value="Unassembled WGS sequence"/>
</dbReference>
<comment type="caution">
    <text evidence="2">The sequence shown here is derived from an EMBL/GenBank/DDBJ whole genome shotgun (WGS) entry which is preliminary data.</text>
</comment>
<dbReference type="CDD" id="cd00448">
    <property type="entry name" value="YjgF_YER057c_UK114_family"/>
    <property type="match status" value="1"/>
</dbReference>
<evidence type="ECO:0000313" key="3">
    <source>
        <dbReference type="Proteomes" id="UP000187404"/>
    </source>
</evidence>
<organism evidence="2 3">
    <name type="scientific">Hornefia porci</name>
    <dbReference type="NCBI Taxonomy" id="2652292"/>
    <lineage>
        <taxon>Bacteria</taxon>
        <taxon>Bacillati</taxon>
        <taxon>Bacillota</taxon>
        <taxon>Clostridia</taxon>
        <taxon>Peptostreptococcales</taxon>
        <taxon>Anaerovoracaceae</taxon>
        <taxon>Hornefia</taxon>
    </lineage>
</organism>
<keyword evidence="3" id="KW-1185">Reference proteome</keyword>
<dbReference type="GO" id="GO:0019239">
    <property type="term" value="F:deaminase activity"/>
    <property type="evidence" value="ECO:0007669"/>
    <property type="project" value="TreeGrafter"/>
</dbReference>
<dbReference type="InterPro" id="IPR006056">
    <property type="entry name" value="RidA"/>
</dbReference>